<reference evidence="9" key="1">
    <citation type="journal article" date="2014" name="Int. J. Syst. Evol. Microbiol.">
        <title>Complete genome sequence of Corynebacterium casei LMG S-19264T (=DSM 44701T), isolated from a smear-ripened cheese.</title>
        <authorList>
            <consortium name="US DOE Joint Genome Institute (JGI-PGF)"/>
            <person name="Walter F."/>
            <person name="Albersmeier A."/>
            <person name="Kalinowski J."/>
            <person name="Ruckert C."/>
        </authorList>
    </citation>
    <scope>NUCLEOTIDE SEQUENCE</scope>
    <source>
        <strain evidence="9">KCTC 12343</strain>
    </source>
</reference>
<dbReference type="InterPro" id="IPR026891">
    <property type="entry name" value="Fn3-like"/>
</dbReference>
<evidence type="ECO:0000256" key="1">
    <source>
        <dbReference type="ARBA" id="ARBA00005336"/>
    </source>
</evidence>
<dbReference type="PANTHER" id="PTHR42715">
    <property type="entry name" value="BETA-GLUCOSIDASE"/>
    <property type="match status" value="1"/>
</dbReference>
<dbReference type="Gene3D" id="3.20.20.300">
    <property type="entry name" value="Glycoside hydrolase, family 3, N-terminal domain"/>
    <property type="match status" value="1"/>
</dbReference>
<name>A0A411WUX8_9BURK</name>
<proteinExistence type="inferred from homology"/>
<dbReference type="Pfam" id="PF14310">
    <property type="entry name" value="Fn3-like"/>
    <property type="match status" value="1"/>
</dbReference>
<dbReference type="OrthoDB" id="8864425at2"/>
<dbReference type="InterPro" id="IPR036881">
    <property type="entry name" value="Glyco_hydro_3_C_sf"/>
</dbReference>
<dbReference type="PRINTS" id="PR00133">
    <property type="entry name" value="GLHYDRLASE3"/>
</dbReference>
<dbReference type="SUPFAM" id="SSF51445">
    <property type="entry name" value="(Trans)glycosidases"/>
    <property type="match status" value="1"/>
</dbReference>
<protein>
    <submittedName>
        <fullName evidence="10">Beta-glucosidase</fullName>
    </submittedName>
    <submittedName>
        <fullName evidence="9">Glycosyl hydrolase</fullName>
    </submittedName>
</protein>
<dbReference type="InterPro" id="IPR013783">
    <property type="entry name" value="Ig-like_fold"/>
</dbReference>
<feature type="domain" description="Fibronectin type III-like" evidence="8">
    <location>
        <begin position="645"/>
        <end position="719"/>
    </location>
</feature>
<dbReference type="PROSITE" id="PS00775">
    <property type="entry name" value="GLYCOSYL_HYDROL_F3"/>
    <property type="match status" value="1"/>
</dbReference>
<evidence type="ECO:0000259" key="8">
    <source>
        <dbReference type="SMART" id="SM01217"/>
    </source>
</evidence>
<dbReference type="SUPFAM" id="SSF52279">
    <property type="entry name" value="Beta-D-glucan exohydrolase, C-terminal domain"/>
    <property type="match status" value="1"/>
</dbReference>
<feature type="signal peptide" evidence="7">
    <location>
        <begin position="1"/>
        <end position="20"/>
    </location>
</feature>
<dbReference type="Proteomes" id="UP000628442">
    <property type="component" value="Unassembled WGS sequence"/>
</dbReference>
<dbReference type="GO" id="GO:0005975">
    <property type="term" value="P:carbohydrate metabolic process"/>
    <property type="evidence" value="ECO:0007669"/>
    <property type="project" value="InterPro"/>
</dbReference>
<dbReference type="Proteomes" id="UP000292307">
    <property type="component" value="Chromosome"/>
</dbReference>
<evidence type="ECO:0000256" key="3">
    <source>
        <dbReference type="ARBA" id="ARBA00023277"/>
    </source>
</evidence>
<evidence type="ECO:0000313" key="12">
    <source>
        <dbReference type="Proteomes" id="UP000628442"/>
    </source>
</evidence>
<keyword evidence="2 5" id="KW-0378">Hydrolase</keyword>
<dbReference type="Gene3D" id="2.60.40.10">
    <property type="entry name" value="Immunoglobulins"/>
    <property type="match status" value="1"/>
</dbReference>
<evidence type="ECO:0000256" key="5">
    <source>
        <dbReference type="RuleBase" id="RU361161"/>
    </source>
</evidence>
<evidence type="ECO:0000256" key="4">
    <source>
        <dbReference type="ARBA" id="ARBA00023295"/>
    </source>
</evidence>
<evidence type="ECO:0000256" key="6">
    <source>
        <dbReference type="SAM" id="MobiDB-lite"/>
    </source>
</evidence>
<dbReference type="InterPro" id="IPR050288">
    <property type="entry name" value="Cellulose_deg_GH3"/>
</dbReference>
<dbReference type="InterPro" id="IPR036962">
    <property type="entry name" value="Glyco_hydro_3_N_sf"/>
</dbReference>
<sequence>MKHNAALLMALAALPCLAAAADPARPWLDSSLDPDRRAALVLKEMTQKEKLNWVSSHFGADHAGNKTKKVPEAIPFSAGYVPPIPRLGLPALFLTDAGIGVATQNTPTPRERTALPSGIATAATWNRKLAYEGGRMIGAEARASGFNVMLAGGVNLLREPRNGRNFEYGGEDPLLAGVMVGEQVRGIESNHLISTIKHYALNAQETGRFELDARIDPAALRMSDLFAFQVALELTDAGSFMCAYNRLNGPYGCEHPWLLNGVLKGDWGYKGFVMSDWGATHSTVEAANAGLDQQSGFEFDRSHYFGGALEEAVESGFVPQKRLDDMALRVLRTMFAKGVVDHPVKQDGAIDYQAHGLVSQADAEEGIVLLKNAGNLLPLSKQAKKIVVIGGHADKGVLAGGGSSLVYPRGGNAVPGLLPATWPGPIMYYPSSPLKAIQVRVPGAQVVFDSGSDPAKAAAAAAGADVVLVFATQWVGEALDATSLSLPDNQDALIAAVAAANPKTAVVLENSGPVLMPWVDRVAGIVEAWYPGTNGGEAIARVLFGEVNPSGRLPATFPASEQQLPRPKLDGDPAKPEQRFTVDYHEGAAIGYKWFDLKGHTPLFPFGHGLSYTQFGYRDLKAQLVDGKVQVRFTVTNTGGVQGKDVPQVYVSPLSAKWDSYRWESTQRLAGWEKVDLAPGASTNVTLAIDPRLFGMVKGSANTWHVAGGRYQVKLARHARDDAAQTVTIQLPAQVLDVAGRPITMKKKG</sequence>
<dbReference type="Pfam" id="PF00933">
    <property type="entry name" value="Glyco_hydro_3"/>
    <property type="match status" value="1"/>
</dbReference>
<reference evidence="10 11" key="2">
    <citation type="submission" date="2019-02" db="EMBL/GenBank/DDBJ databases">
        <title>Draft Genome Sequences of Six Type Strains of the Genus Massilia.</title>
        <authorList>
            <person name="Miess H."/>
            <person name="Frediansyhah A."/>
            <person name="Gross H."/>
        </authorList>
    </citation>
    <scope>NUCLEOTIDE SEQUENCE [LARGE SCALE GENOMIC DNA]</scope>
    <source>
        <strain evidence="10 11">DSM 17472</strain>
    </source>
</reference>
<dbReference type="InterPro" id="IPR001764">
    <property type="entry name" value="Glyco_hydro_3_N"/>
</dbReference>
<accession>A0A411WUX8</accession>
<reference evidence="9" key="3">
    <citation type="submission" date="2022-12" db="EMBL/GenBank/DDBJ databases">
        <authorList>
            <person name="Sun Q."/>
            <person name="Kim S."/>
        </authorList>
    </citation>
    <scope>NUCLEOTIDE SEQUENCE</scope>
    <source>
        <strain evidence="9">KCTC 12343</strain>
    </source>
</reference>
<dbReference type="InterPro" id="IPR017853">
    <property type="entry name" value="GH"/>
</dbReference>
<dbReference type="EMBL" id="BMWV01000002">
    <property type="protein sequence ID" value="GGY32332.1"/>
    <property type="molecule type" value="Genomic_DNA"/>
</dbReference>
<feature type="region of interest" description="Disordered" evidence="6">
    <location>
        <begin position="555"/>
        <end position="574"/>
    </location>
</feature>
<gene>
    <name evidence="10" type="ORF">EYF70_06585</name>
    <name evidence="9" type="ORF">GCM10007387_13180</name>
</gene>
<feature type="chain" id="PRO_5044601590" evidence="7">
    <location>
        <begin position="21"/>
        <end position="749"/>
    </location>
</feature>
<keyword evidence="3" id="KW-0119">Carbohydrate metabolism</keyword>
<dbReference type="Pfam" id="PF01915">
    <property type="entry name" value="Glyco_hydro_3_C"/>
    <property type="match status" value="1"/>
</dbReference>
<keyword evidence="11" id="KW-1185">Reference proteome</keyword>
<organism evidence="9 12">
    <name type="scientific">Pseudoduganella albidiflava</name>
    <dbReference type="NCBI Taxonomy" id="321983"/>
    <lineage>
        <taxon>Bacteria</taxon>
        <taxon>Pseudomonadati</taxon>
        <taxon>Pseudomonadota</taxon>
        <taxon>Betaproteobacteria</taxon>
        <taxon>Burkholderiales</taxon>
        <taxon>Oxalobacteraceae</taxon>
        <taxon>Telluria group</taxon>
        <taxon>Pseudoduganella</taxon>
    </lineage>
</organism>
<dbReference type="InterPro" id="IPR019800">
    <property type="entry name" value="Glyco_hydro_3_AS"/>
</dbReference>
<evidence type="ECO:0000313" key="11">
    <source>
        <dbReference type="Proteomes" id="UP000292307"/>
    </source>
</evidence>
<evidence type="ECO:0000256" key="7">
    <source>
        <dbReference type="SAM" id="SignalP"/>
    </source>
</evidence>
<dbReference type="SMART" id="SM01217">
    <property type="entry name" value="Fn3_like"/>
    <property type="match status" value="1"/>
</dbReference>
<keyword evidence="7" id="KW-0732">Signal</keyword>
<dbReference type="GO" id="GO:0004553">
    <property type="term" value="F:hydrolase activity, hydrolyzing O-glycosyl compounds"/>
    <property type="evidence" value="ECO:0007669"/>
    <property type="project" value="InterPro"/>
</dbReference>
<keyword evidence="4 5" id="KW-0326">Glycosidase</keyword>
<dbReference type="PANTHER" id="PTHR42715:SF10">
    <property type="entry name" value="BETA-GLUCOSIDASE"/>
    <property type="match status" value="1"/>
</dbReference>
<evidence type="ECO:0000313" key="9">
    <source>
        <dbReference type="EMBL" id="GGY32332.1"/>
    </source>
</evidence>
<comment type="similarity">
    <text evidence="1 5">Belongs to the glycosyl hydrolase 3 family.</text>
</comment>
<dbReference type="Gene3D" id="3.40.50.1700">
    <property type="entry name" value="Glycoside hydrolase family 3 C-terminal domain"/>
    <property type="match status" value="1"/>
</dbReference>
<dbReference type="EMBL" id="CP036401">
    <property type="protein sequence ID" value="QBI00560.1"/>
    <property type="molecule type" value="Genomic_DNA"/>
</dbReference>
<evidence type="ECO:0000313" key="10">
    <source>
        <dbReference type="EMBL" id="QBI00560.1"/>
    </source>
</evidence>
<evidence type="ECO:0000256" key="2">
    <source>
        <dbReference type="ARBA" id="ARBA00022801"/>
    </source>
</evidence>
<dbReference type="AlphaFoldDB" id="A0A411WUX8"/>
<dbReference type="RefSeq" id="WP_131144694.1">
    <property type="nucleotide sequence ID" value="NZ_BMWV01000002.1"/>
</dbReference>
<dbReference type="InterPro" id="IPR002772">
    <property type="entry name" value="Glyco_hydro_3_C"/>
</dbReference>